<dbReference type="OrthoDB" id="9772505at2"/>
<dbReference type="AlphaFoldDB" id="A0A2P7BAX1"/>
<accession>A0A2P7BAX1</accession>
<evidence type="ECO:0000256" key="1">
    <source>
        <dbReference type="ARBA" id="ARBA00023015"/>
    </source>
</evidence>
<dbReference type="CDD" id="cd01392">
    <property type="entry name" value="HTH_LacI"/>
    <property type="match status" value="1"/>
</dbReference>
<keyword evidence="2" id="KW-0238">DNA-binding</keyword>
<protein>
    <submittedName>
        <fullName evidence="5">Transcriptional regulator</fullName>
    </submittedName>
</protein>
<keyword evidence="6" id="KW-1185">Reference proteome</keyword>
<dbReference type="Pfam" id="PF00356">
    <property type="entry name" value="LacI"/>
    <property type="match status" value="1"/>
</dbReference>
<reference evidence="6" key="1">
    <citation type="submission" date="2017-11" db="EMBL/GenBank/DDBJ databases">
        <authorList>
            <person name="Kuznetsova I."/>
            <person name="Sazanova A."/>
            <person name="Chirak E."/>
            <person name="Safronova V."/>
            <person name="Willems A."/>
        </authorList>
    </citation>
    <scope>NUCLEOTIDE SEQUENCE [LARGE SCALE GENOMIC DNA]</scope>
    <source>
        <strain evidence="6">CCBAU 03422</strain>
    </source>
</reference>
<name>A0A2P7BAX1_9HYPH</name>
<dbReference type="InterPro" id="IPR028082">
    <property type="entry name" value="Peripla_BP_I"/>
</dbReference>
<keyword evidence="3" id="KW-0804">Transcription</keyword>
<dbReference type="Pfam" id="PF13377">
    <property type="entry name" value="Peripla_BP_3"/>
    <property type="match status" value="1"/>
</dbReference>
<evidence type="ECO:0000313" key="6">
    <source>
        <dbReference type="Proteomes" id="UP000241764"/>
    </source>
</evidence>
<dbReference type="InterPro" id="IPR000843">
    <property type="entry name" value="HTH_LacI"/>
</dbReference>
<dbReference type="PROSITE" id="PS50932">
    <property type="entry name" value="HTH_LACI_2"/>
    <property type="match status" value="1"/>
</dbReference>
<dbReference type="EMBL" id="PGGM01000006">
    <property type="protein sequence ID" value="PSH63582.1"/>
    <property type="molecule type" value="Genomic_DNA"/>
</dbReference>
<proteinExistence type="predicted"/>
<evidence type="ECO:0000256" key="2">
    <source>
        <dbReference type="ARBA" id="ARBA00023125"/>
    </source>
</evidence>
<evidence type="ECO:0000259" key="4">
    <source>
        <dbReference type="PROSITE" id="PS50932"/>
    </source>
</evidence>
<dbReference type="PANTHER" id="PTHR30146">
    <property type="entry name" value="LACI-RELATED TRANSCRIPTIONAL REPRESSOR"/>
    <property type="match status" value="1"/>
</dbReference>
<dbReference type="SMART" id="SM00354">
    <property type="entry name" value="HTH_LACI"/>
    <property type="match status" value="1"/>
</dbReference>
<dbReference type="SUPFAM" id="SSF47413">
    <property type="entry name" value="lambda repressor-like DNA-binding domains"/>
    <property type="match status" value="1"/>
</dbReference>
<dbReference type="Proteomes" id="UP000241764">
    <property type="component" value="Unassembled WGS sequence"/>
</dbReference>
<feature type="domain" description="HTH lacI-type" evidence="4">
    <location>
        <begin position="1"/>
        <end position="55"/>
    </location>
</feature>
<evidence type="ECO:0000256" key="3">
    <source>
        <dbReference type="ARBA" id="ARBA00023163"/>
    </source>
</evidence>
<dbReference type="PANTHER" id="PTHR30146:SF109">
    <property type="entry name" value="HTH-TYPE TRANSCRIPTIONAL REGULATOR GALS"/>
    <property type="match status" value="1"/>
</dbReference>
<organism evidence="5 6">
    <name type="scientific">Phyllobacterium sophorae</name>
    <dbReference type="NCBI Taxonomy" id="1520277"/>
    <lineage>
        <taxon>Bacteria</taxon>
        <taxon>Pseudomonadati</taxon>
        <taxon>Pseudomonadota</taxon>
        <taxon>Alphaproteobacteria</taxon>
        <taxon>Hyphomicrobiales</taxon>
        <taxon>Phyllobacteriaceae</taxon>
        <taxon>Phyllobacterium</taxon>
    </lineage>
</organism>
<keyword evidence="1" id="KW-0805">Transcription regulation</keyword>
<dbReference type="InterPro" id="IPR046335">
    <property type="entry name" value="LacI/GalR-like_sensor"/>
</dbReference>
<dbReference type="RefSeq" id="WP_106664859.1">
    <property type="nucleotide sequence ID" value="NZ_PGGM01000006.1"/>
</dbReference>
<dbReference type="InterPro" id="IPR010982">
    <property type="entry name" value="Lambda_DNA-bd_dom_sf"/>
</dbReference>
<dbReference type="GO" id="GO:0000976">
    <property type="term" value="F:transcription cis-regulatory region binding"/>
    <property type="evidence" value="ECO:0007669"/>
    <property type="project" value="TreeGrafter"/>
</dbReference>
<dbReference type="SUPFAM" id="SSF53822">
    <property type="entry name" value="Periplasmic binding protein-like I"/>
    <property type="match status" value="1"/>
</dbReference>
<dbReference type="Gene3D" id="1.10.260.40">
    <property type="entry name" value="lambda repressor-like DNA-binding domains"/>
    <property type="match status" value="1"/>
</dbReference>
<dbReference type="GO" id="GO:0003700">
    <property type="term" value="F:DNA-binding transcription factor activity"/>
    <property type="evidence" value="ECO:0007669"/>
    <property type="project" value="TreeGrafter"/>
</dbReference>
<sequence>MKLKDLARELGLSLTTVSRALNNYPEVSDDTRARVKRVADRVGYQPNIIARGLAVGEIGAIAVMVPKESTSYLDPDTIEFLVGIAEVLAPAGQDILLVQSSRDESLETCRNIIESRRADAIIICYPAPVDSRVRFLADANFPFVVYGKSRTPVAHTWVDIDHRDAAFRSTAFLFERGHEKIAAIEGPVQFAFAEERMAGIRRAFDQFELPPCIINDTFCDYTGYEHTLRLLRQASPPTAFVYGSLLSAIGGGRAIRELGKQERIAVVTQDNGVPYLSPKNILPRMTMTSFPIREAAKRVAQQTIRMMDVNAAIETESWKPRLISIAQSGRD</sequence>
<gene>
    <name evidence="5" type="ORF">CU103_15105</name>
</gene>
<comment type="caution">
    <text evidence="5">The sequence shown here is derived from an EMBL/GenBank/DDBJ whole genome shotgun (WGS) entry which is preliminary data.</text>
</comment>
<evidence type="ECO:0000313" key="5">
    <source>
        <dbReference type="EMBL" id="PSH63582.1"/>
    </source>
</evidence>
<dbReference type="Gene3D" id="3.40.50.2300">
    <property type="match status" value="2"/>
</dbReference>